<dbReference type="Gene3D" id="3.40.50.2300">
    <property type="match status" value="1"/>
</dbReference>
<dbReference type="InterPro" id="IPR011006">
    <property type="entry name" value="CheY-like_superfamily"/>
</dbReference>
<dbReference type="Proteomes" id="UP000474757">
    <property type="component" value="Unassembled WGS sequence"/>
</dbReference>
<proteinExistence type="predicted"/>
<dbReference type="SUPFAM" id="SSF52172">
    <property type="entry name" value="CheY-like"/>
    <property type="match status" value="1"/>
</dbReference>
<reference evidence="1 2" key="1">
    <citation type="submission" date="2020-02" db="EMBL/GenBank/DDBJ databases">
        <title>Pseudoroseicyclus tamarix, sp. nov., isolated from offshore sediment of a Tamarix chinensis forest.</title>
        <authorList>
            <person name="Gai Y."/>
        </authorList>
    </citation>
    <scope>NUCLEOTIDE SEQUENCE [LARGE SCALE GENOMIC DNA]</scope>
    <source>
        <strain evidence="1 2">CLL3-39</strain>
    </source>
</reference>
<dbReference type="RefSeq" id="WP_163889557.1">
    <property type="nucleotide sequence ID" value="NZ_JAAFYS010000001.1"/>
</dbReference>
<evidence type="ECO:0008006" key="3">
    <source>
        <dbReference type="Google" id="ProtNLM"/>
    </source>
</evidence>
<sequence>MATLAGQRILIVDGDDFVAADLAHCLEQAGAQVLGPVATLQAAAELAPDADAAVLDILLDGTLVYPLADELLGHGVPFVFYAGGDPAELPPRFRSIGRLRKPDMASQLMQLQGSELSTLSDQNWQEDPLTHIPKLRLMARLAYDDAAIADRVVERTLQLALEMPRDRDDDMTMEEWLRAILVYVINQAGPRLLN</sequence>
<dbReference type="EMBL" id="JAAGAB010000001">
    <property type="protein sequence ID" value="NDU99784.1"/>
    <property type="molecule type" value="Genomic_DNA"/>
</dbReference>
<protein>
    <recommendedName>
        <fullName evidence="3">Response regulator receiver domain-containing protein</fullName>
    </recommendedName>
</protein>
<dbReference type="AlphaFoldDB" id="A0A6B2JPB8"/>
<keyword evidence="2" id="KW-1185">Reference proteome</keyword>
<organism evidence="1 2">
    <name type="scientific">Pseudoroseicyclus tamaricis</name>
    <dbReference type="NCBI Taxonomy" id="2705421"/>
    <lineage>
        <taxon>Bacteria</taxon>
        <taxon>Pseudomonadati</taxon>
        <taxon>Pseudomonadota</taxon>
        <taxon>Alphaproteobacteria</taxon>
        <taxon>Rhodobacterales</taxon>
        <taxon>Paracoccaceae</taxon>
        <taxon>Pseudoroseicyclus</taxon>
    </lineage>
</organism>
<name>A0A6B2JPB8_9RHOB</name>
<evidence type="ECO:0000313" key="1">
    <source>
        <dbReference type="EMBL" id="NDU99784.1"/>
    </source>
</evidence>
<evidence type="ECO:0000313" key="2">
    <source>
        <dbReference type="Proteomes" id="UP000474757"/>
    </source>
</evidence>
<accession>A0A6B2JPB8</accession>
<comment type="caution">
    <text evidence="1">The sequence shown here is derived from an EMBL/GenBank/DDBJ whole genome shotgun (WGS) entry which is preliminary data.</text>
</comment>
<gene>
    <name evidence="1" type="ORF">GZA08_02190</name>
</gene>